<protein>
    <submittedName>
        <fullName evidence="10">Outer membrane protein</fullName>
    </submittedName>
</protein>
<reference evidence="10 11" key="1">
    <citation type="submission" date="2011-11" db="EMBL/GenBank/DDBJ databases">
        <title>Complete sequence of Spirochaeta sp. grapes.</title>
        <authorList>
            <consortium name="US DOE Joint Genome Institute"/>
            <person name="Lucas S."/>
            <person name="Han J."/>
            <person name="Lapidus A."/>
            <person name="Cheng J.-F."/>
            <person name="Goodwin L."/>
            <person name="Pitluck S."/>
            <person name="Peters L."/>
            <person name="Ovchinnikova G."/>
            <person name="Munk A.C."/>
            <person name="Detter J.C."/>
            <person name="Han C."/>
            <person name="Tapia R."/>
            <person name="Land M."/>
            <person name="Hauser L."/>
            <person name="Kyrpides N."/>
            <person name="Ivanova N."/>
            <person name="Pagani I."/>
            <person name="Ritalahtilisa K."/>
            <person name="Loeffler F."/>
            <person name="Woyke T."/>
        </authorList>
    </citation>
    <scope>NUCLEOTIDE SEQUENCE [LARGE SCALE GENOMIC DNA]</scope>
    <source>
        <strain evidence="11">ATCC BAA-1885 / DSM 22778 / Grapes</strain>
    </source>
</reference>
<dbReference type="Pfam" id="PF02321">
    <property type="entry name" value="OEP"/>
    <property type="match status" value="2"/>
</dbReference>
<comment type="similarity">
    <text evidence="2">Belongs to the outer membrane factor (OMF) (TC 1.B.17) family.</text>
</comment>
<evidence type="ECO:0000313" key="10">
    <source>
        <dbReference type="EMBL" id="AEV28738.1"/>
    </source>
</evidence>
<evidence type="ECO:0000256" key="7">
    <source>
        <dbReference type="ARBA" id="ARBA00023237"/>
    </source>
</evidence>
<keyword evidence="8" id="KW-0175">Coiled coil</keyword>
<name>G8QQV7_SPHPG</name>
<dbReference type="KEGG" id="sgp:SpiGrapes_0912"/>
<keyword evidence="9" id="KW-0732">Signal</keyword>
<keyword evidence="4" id="KW-1134">Transmembrane beta strand</keyword>
<dbReference type="RefSeq" id="WP_014269587.1">
    <property type="nucleotide sequence ID" value="NC_016633.1"/>
</dbReference>
<sequence length="421" mass="45299">MHTRKPLVTGLLLIVTASLFASNLSLEQALSTSRANNGDLKVANLTLKKTLREGEENIFLPSISLNGGLTTTASIADSSISTSYSVGSVSFTLSSTDKYAKEQMTLASTIGQNTYQSTLNTVESLVTTAYWNLASQQLVVQNSQIQVEKQQRYLQEVENQYENGLATTMQVNQAKLALYDSQLALQTAQQDVKTATDSLNLLMGTEGEWVLDALPIVKEVLPLDSMLALLANTTAAKSLAFAIDEAELMLKNEKNTALSPTVSFQASTSLSGSISSSDISLKDSTKLAVSVSVPLDSYLKNSAAQIDLDSKEYAVLIAQAKYNTGISTLNAQVKASYAALQQAKANLEKLNQHQQLAEDQLQLVQASYEGGQSTFNELQDSIAEVQSANLSVLAQNLAYTLSLYNLAALLEVEPSSLIITK</sequence>
<evidence type="ECO:0000256" key="2">
    <source>
        <dbReference type="ARBA" id="ARBA00007613"/>
    </source>
</evidence>
<evidence type="ECO:0000256" key="8">
    <source>
        <dbReference type="SAM" id="Coils"/>
    </source>
</evidence>
<dbReference type="eggNOG" id="COG1538">
    <property type="taxonomic scope" value="Bacteria"/>
</dbReference>
<accession>G8QQV7</accession>
<keyword evidence="3" id="KW-0813">Transport</keyword>
<dbReference type="HOGENOM" id="CLU_653642_0_0_12"/>
<dbReference type="PANTHER" id="PTHR30026:SF20">
    <property type="entry name" value="OUTER MEMBRANE PROTEIN TOLC"/>
    <property type="match status" value="1"/>
</dbReference>
<dbReference type="Gene3D" id="1.20.1600.10">
    <property type="entry name" value="Outer membrane efflux proteins (OEP)"/>
    <property type="match status" value="1"/>
</dbReference>
<comment type="subcellular location">
    <subcellularLocation>
        <location evidence="1">Cell outer membrane</location>
    </subcellularLocation>
</comment>
<keyword evidence="5" id="KW-0812">Transmembrane</keyword>
<dbReference type="GO" id="GO:0009279">
    <property type="term" value="C:cell outer membrane"/>
    <property type="evidence" value="ECO:0007669"/>
    <property type="project" value="UniProtKB-SubCell"/>
</dbReference>
<dbReference type="GO" id="GO:0015288">
    <property type="term" value="F:porin activity"/>
    <property type="evidence" value="ECO:0007669"/>
    <property type="project" value="TreeGrafter"/>
</dbReference>
<evidence type="ECO:0000256" key="5">
    <source>
        <dbReference type="ARBA" id="ARBA00022692"/>
    </source>
</evidence>
<evidence type="ECO:0000256" key="4">
    <source>
        <dbReference type="ARBA" id="ARBA00022452"/>
    </source>
</evidence>
<organism evidence="10 11">
    <name type="scientific">Sphaerochaeta pleomorpha (strain ATCC BAA-1885 / DSM 22778 / Grapes)</name>
    <dbReference type="NCBI Taxonomy" id="158190"/>
    <lineage>
        <taxon>Bacteria</taxon>
        <taxon>Pseudomonadati</taxon>
        <taxon>Spirochaetota</taxon>
        <taxon>Spirochaetia</taxon>
        <taxon>Spirochaetales</taxon>
        <taxon>Sphaerochaetaceae</taxon>
        <taxon>Sphaerochaeta</taxon>
    </lineage>
</organism>
<keyword evidence="7" id="KW-0998">Cell outer membrane</keyword>
<evidence type="ECO:0000256" key="9">
    <source>
        <dbReference type="SAM" id="SignalP"/>
    </source>
</evidence>
<keyword evidence="6" id="KW-0472">Membrane</keyword>
<evidence type="ECO:0000256" key="3">
    <source>
        <dbReference type="ARBA" id="ARBA00022448"/>
    </source>
</evidence>
<evidence type="ECO:0000256" key="1">
    <source>
        <dbReference type="ARBA" id="ARBA00004442"/>
    </source>
</evidence>
<dbReference type="Proteomes" id="UP000005632">
    <property type="component" value="Chromosome"/>
</dbReference>
<dbReference type="GO" id="GO:0015562">
    <property type="term" value="F:efflux transmembrane transporter activity"/>
    <property type="evidence" value="ECO:0007669"/>
    <property type="project" value="InterPro"/>
</dbReference>
<dbReference type="SUPFAM" id="SSF56954">
    <property type="entry name" value="Outer membrane efflux proteins (OEP)"/>
    <property type="match status" value="1"/>
</dbReference>
<feature type="chain" id="PRO_5003513826" evidence="9">
    <location>
        <begin position="22"/>
        <end position="421"/>
    </location>
</feature>
<evidence type="ECO:0000313" key="11">
    <source>
        <dbReference type="Proteomes" id="UP000005632"/>
    </source>
</evidence>
<feature type="coiled-coil region" evidence="8">
    <location>
        <begin position="330"/>
        <end position="367"/>
    </location>
</feature>
<keyword evidence="11" id="KW-1185">Reference proteome</keyword>
<dbReference type="PANTHER" id="PTHR30026">
    <property type="entry name" value="OUTER MEMBRANE PROTEIN TOLC"/>
    <property type="match status" value="1"/>
</dbReference>
<evidence type="ECO:0000256" key="6">
    <source>
        <dbReference type="ARBA" id="ARBA00023136"/>
    </source>
</evidence>
<dbReference type="InterPro" id="IPR051906">
    <property type="entry name" value="TolC-like"/>
</dbReference>
<feature type="signal peptide" evidence="9">
    <location>
        <begin position="1"/>
        <end position="21"/>
    </location>
</feature>
<dbReference type="EMBL" id="CP003155">
    <property type="protein sequence ID" value="AEV28738.1"/>
    <property type="molecule type" value="Genomic_DNA"/>
</dbReference>
<gene>
    <name evidence="10" type="ordered locus">SpiGrapes_0912</name>
</gene>
<dbReference type="InterPro" id="IPR003423">
    <property type="entry name" value="OMP_efflux"/>
</dbReference>
<dbReference type="GO" id="GO:1990281">
    <property type="term" value="C:efflux pump complex"/>
    <property type="evidence" value="ECO:0007669"/>
    <property type="project" value="TreeGrafter"/>
</dbReference>
<dbReference type="STRING" id="158190.SpiGrapes_0912"/>
<proteinExistence type="inferred from homology"/>
<dbReference type="AlphaFoldDB" id="G8QQV7"/>